<proteinExistence type="predicted"/>
<reference evidence="5 6" key="1">
    <citation type="journal article" date="2022" name="bioRxiv">
        <title>Genomics of Preaxostyla Flagellates Illuminates Evolutionary Transitions and the Path Towards Mitochondrial Loss.</title>
        <authorList>
            <person name="Novak L.V.F."/>
            <person name="Treitli S.C."/>
            <person name="Pyrih J."/>
            <person name="Halakuc P."/>
            <person name="Pipaliya S.V."/>
            <person name="Vacek V."/>
            <person name="Brzon O."/>
            <person name="Soukal P."/>
            <person name="Eme L."/>
            <person name="Dacks J.B."/>
            <person name="Karnkowska A."/>
            <person name="Elias M."/>
            <person name="Hampl V."/>
        </authorList>
    </citation>
    <scope>NUCLEOTIDE SEQUENCE [LARGE SCALE GENOMIC DNA]</scope>
    <source>
        <strain evidence="5">NAU3</strain>
        <tissue evidence="5">Gut</tissue>
    </source>
</reference>
<dbReference type="CDD" id="cd12344">
    <property type="entry name" value="RRM1_SECp43_like"/>
    <property type="match status" value="1"/>
</dbReference>
<evidence type="ECO:0000256" key="1">
    <source>
        <dbReference type="ARBA" id="ARBA00022737"/>
    </source>
</evidence>
<evidence type="ECO:0000313" key="6">
    <source>
        <dbReference type="Proteomes" id="UP001281761"/>
    </source>
</evidence>
<dbReference type="PANTHER" id="PTHR47640">
    <property type="entry name" value="TRNA SELENOCYSTEINE 1-ASSOCIATED PROTEIN 1-RELATED-RELATED"/>
    <property type="match status" value="1"/>
</dbReference>
<evidence type="ECO:0000259" key="4">
    <source>
        <dbReference type="PROSITE" id="PS50102"/>
    </source>
</evidence>
<dbReference type="SMART" id="SM00360">
    <property type="entry name" value="RRM"/>
    <property type="match status" value="3"/>
</dbReference>
<evidence type="ECO:0000256" key="2">
    <source>
        <dbReference type="ARBA" id="ARBA00022884"/>
    </source>
</evidence>
<dbReference type="Pfam" id="PF00076">
    <property type="entry name" value="RRM_1"/>
    <property type="match status" value="3"/>
</dbReference>
<dbReference type="PROSITE" id="PS50102">
    <property type="entry name" value="RRM"/>
    <property type="match status" value="3"/>
</dbReference>
<dbReference type="Proteomes" id="UP001281761">
    <property type="component" value="Unassembled WGS sequence"/>
</dbReference>
<sequence length="551" mass="62327">MEEQNSTLWIGDLDPSWDEVFLRELLRDPEIINVKIQRDKTTGNPSGYGFVECTSNLAAQKILPKYNNQPIPGTKKYFKLNWATYSSLKGDNDYAVYVGDLHPQVTDHILLKTFSAKFNVKNAKVLTDPETGKSKLYGFVRFYTEPDFKRALEEMNGQLCLGQPMQVHIASNTKRLYETTQYSGFGPANQVSADGRMGDGTGGVADCPPNENTVIFVGTIDGSVDEYQLRMIFNEFGQIPFVRIPPGKGCAFIQYMTRESAEKAIEIANGTMVGTNRVRVSWGNHSQRPPSKMPEAALIIEARIKKQKEQQRLVHEGLAAPTLDTFSNPIPEVQEMYMHQFMTQMEKDKDKDPNAEPEIDYPLPYPFPNKNAYAQTDKHVHFTTNTLTLAYPHPSSIYSLSQFDQNALNPLEPVPPTVCDIDSVIYDPKFATYSTAQLDEYMLTGRATRVTHNIHTTQNVFSVDQPSLDMFSLLFDSELDSFMIGEPTDALYHITSEQQGVKEMATWHCQVPETTKMVLGMESVDFNPMLDASDEEKVYRRRTYVKKPGTF</sequence>
<evidence type="ECO:0000313" key="5">
    <source>
        <dbReference type="EMBL" id="KAK2949122.1"/>
    </source>
</evidence>
<dbReference type="InterPro" id="IPR012677">
    <property type="entry name" value="Nucleotide-bd_a/b_plait_sf"/>
</dbReference>
<feature type="domain" description="RRM" evidence="4">
    <location>
        <begin position="94"/>
        <end position="172"/>
    </location>
</feature>
<dbReference type="PANTHER" id="PTHR47640:SF10">
    <property type="entry name" value="TRNA SELENOCYSTEINE 1-ASSOCIATED PROTEIN 1-RELATED"/>
    <property type="match status" value="1"/>
</dbReference>
<name>A0ABQ9XEQ9_9EUKA</name>
<dbReference type="InterPro" id="IPR035979">
    <property type="entry name" value="RBD_domain_sf"/>
</dbReference>
<gene>
    <name evidence="5" type="ORF">BLNAU_15963</name>
</gene>
<comment type="caution">
    <text evidence="5">The sequence shown here is derived from an EMBL/GenBank/DDBJ whole genome shotgun (WGS) entry which is preliminary data.</text>
</comment>
<keyword evidence="1" id="KW-0677">Repeat</keyword>
<accession>A0ABQ9XEQ9</accession>
<evidence type="ECO:0000256" key="3">
    <source>
        <dbReference type="PROSITE-ProRule" id="PRU00176"/>
    </source>
</evidence>
<dbReference type="SUPFAM" id="SSF54928">
    <property type="entry name" value="RNA-binding domain, RBD"/>
    <property type="match status" value="2"/>
</dbReference>
<feature type="domain" description="RRM" evidence="4">
    <location>
        <begin position="213"/>
        <end position="285"/>
    </location>
</feature>
<protein>
    <submittedName>
        <fullName evidence="5">Polyadenylate-binding protein</fullName>
    </submittedName>
</protein>
<dbReference type="EMBL" id="JARBJD010000162">
    <property type="protein sequence ID" value="KAK2949122.1"/>
    <property type="molecule type" value="Genomic_DNA"/>
</dbReference>
<dbReference type="Gene3D" id="3.30.70.330">
    <property type="match status" value="3"/>
</dbReference>
<dbReference type="InterPro" id="IPR000504">
    <property type="entry name" value="RRM_dom"/>
</dbReference>
<keyword evidence="6" id="KW-1185">Reference proteome</keyword>
<feature type="domain" description="RRM" evidence="4">
    <location>
        <begin position="6"/>
        <end position="85"/>
    </location>
</feature>
<organism evidence="5 6">
    <name type="scientific">Blattamonas nauphoetae</name>
    <dbReference type="NCBI Taxonomy" id="2049346"/>
    <lineage>
        <taxon>Eukaryota</taxon>
        <taxon>Metamonada</taxon>
        <taxon>Preaxostyla</taxon>
        <taxon>Oxymonadida</taxon>
        <taxon>Blattamonas</taxon>
    </lineage>
</organism>
<dbReference type="InterPro" id="IPR050825">
    <property type="entry name" value="RBM42_RBP45_47-like"/>
</dbReference>
<keyword evidence="2 3" id="KW-0694">RNA-binding</keyword>